<evidence type="ECO:0000313" key="3">
    <source>
        <dbReference type="Proteomes" id="UP000223767"/>
    </source>
</evidence>
<feature type="compositionally biased region" description="Pro residues" evidence="1">
    <location>
        <begin position="21"/>
        <end position="30"/>
    </location>
</feature>
<organism evidence="2 3">
    <name type="scientific">Arthrobacter phage Abidatro</name>
    <dbReference type="NCBI Taxonomy" id="2015853"/>
    <lineage>
        <taxon>Viruses</taxon>
        <taxon>Duplodnaviria</taxon>
        <taxon>Heunggongvirae</taxon>
        <taxon>Uroviricota</taxon>
        <taxon>Caudoviricetes</taxon>
        <taxon>Galaxyvirus</taxon>
        <taxon>Galaxyvirus abidatro</taxon>
    </lineage>
</organism>
<dbReference type="RefSeq" id="YP_009610277.1">
    <property type="nucleotide sequence ID" value="NC_042002.1"/>
</dbReference>
<keyword evidence="3" id="KW-1185">Reference proteome</keyword>
<name>A0A222ZES8_9CAUD</name>
<protein>
    <submittedName>
        <fullName evidence="2">Uncharacterized protein</fullName>
    </submittedName>
</protein>
<evidence type="ECO:0000313" key="2">
    <source>
        <dbReference type="EMBL" id="ASR83227.1"/>
    </source>
</evidence>
<feature type="region of interest" description="Disordered" evidence="1">
    <location>
        <begin position="106"/>
        <end position="129"/>
    </location>
</feature>
<accession>A0A222ZES8</accession>
<sequence>MSTEQVKAPARRRASKAPAAPVDPPAPEFPAPAHLDDAAAAVWAEVVAAHHDPGRIVGPDLEAYCGQVAMVRDARARIAREGTIIADERGKPEPHPAIALERAAQKEIRDWGDKFRGRPKREPAERRPR</sequence>
<dbReference type="InterPro" id="IPR006448">
    <property type="entry name" value="Phage_term_ssu_P27"/>
</dbReference>
<dbReference type="GeneID" id="40086373"/>
<feature type="region of interest" description="Disordered" evidence="1">
    <location>
        <begin position="1"/>
        <end position="32"/>
    </location>
</feature>
<dbReference type="OrthoDB" id="35789at10239"/>
<dbReference type="Proteomes" id="UP000223767">
    <property type="component" value="Segment"/>
</dbReference>
<proteinExistence type="predicted"/>
<evidence type="ECO:0000256" key="1">
    <source>
        <dbReference type="SAM" id="MobiDB-lite"/>
    </source>
</evidence>
<dbReference type="EMBL" id="MF140397">
    <property type="protein sequence ID" value="ASR83227.1"/>
    <property type="molecule type" value="Genomic_DNA"/>
</dbReference>
<gene>
    <name evidence="2" type="primary">57</name>
    <name evidence="2" type="ORF">SEA_ABIDATRO_57</name>
</gene>
<dbReference type="Pfam" id="PF05119">
    <property type="entry name" value="Terminase_4"/>
    <property type="match status" value="1"/>
</dbReference>
<dbReference type="KEGG" id="vg:40086373"/>
<reference evidence="2 3" key="1">
    <citation type="submission" date="2017-05" db="EMBL/GenBank/DDBJ databases">
        <authorList>
            <person name="Abboud M."/>
            <person name="Acosta Y."/>
            <person name="Adams S."/>
            <person name="Aguirre J."/>
            <person name="Ahmadi O."/>
            <person name="Arena A."/>
            <person name="Bacatan J."/>
            <person name="Barua M."/>
            <person name="Basualdo M."/>
            <person name="Bidas A."/>
            <person name="Charles M."/>
            <person name="Crespo D."/>
            <person name="Dahduli S."/>
            <person name="Darwiche R."/>
            <person name="De V.F."/>
            <person name="Demetrio M."/>
            <person name="Doyles K."/>
            <person name="Elias T."/>
            <person name="Feghali T."/>
            <person name="Fleetwood D."/>
            <person name="Grant K."/>
            <person name="Grinberg M."/>
            <person name="Haddabeh W."/>
            <person name="Hamwi G."/>
            <person name="Hanf T."/>
            <person name="Hussain A."/>
            <person name="Jennis A."/>
            <person name="Kang K."/>
            <person name="Khalique A."/>
            <person name="Majkut N."/>
            <person name="Minto B."/>
            <person name="Monsen-Collar K."/>
            <person name="Mubarka N."/>
            <person name="Nasser G."/>
            <person name="Navarro C."/>
            <person name="Oleksy A."/>
            <person name="Patel N."/>
            <person name="Rana M."/>
            <person name="Sanchez D."/>
            <person name="Santrich A."/>
            <person name="Sarpong L."/>
            <person name="Sato-Balagot R."/>
            <person name="Singh R."/>
            <person name="Tiozon A."/>
            <person name="Tolentino-Uri K."/>
            <person name="Toyosi O."/>
            <person name="Vasquez K."/>
            <person name="Wright D."/>
            <person name="Zangeneh M."/>
            <person name="Stoner T.H."/>
            <person name="Garlena R.A."/>
            <person name="Russell D.A."/>
            <person name="Pope W.H."/>
            <person name="Jacobs-Sera D."/>
            <person name="Hatfull G.F."/>
        </authorList>
    </citation>
    <scope>NUCLEOTIDE SEQUENCE [LARGE SCALE GENOMIC DNA]</scope>
</reference>